<accession>A0ABU9DBS0</accession>
<dbReference type="Pfam" id="PF01078">
    <property type="entry name" value="Mg_chelatase"/>
    <property type="match status" value="1"/>
</dbReference>
<dbReference type="InterPro" id="IPR014721">
    <property type="entry name" value="Ribsml_uS5_D2-typ_fold_subgr"/>
</dbReference>
<reference evidence="5 6" key="1">
    <citation type="submission" date="2024-04" db="EMBL/GenBank/DDBJ databases">
        <authorList>
            <person name="Abashina T."/>
            <person name="Shaikin A."/>
        </authorList>
    </citation>
    <scope>NUCLEOTIDE SEQUENCE [LARGE SCALE GENOMIC DNA]</scope>
    <source>
        <strain evidence="5 6">AAFK</strain>
    </source>
</reference>
<name>A0ABU9DBS0_9PROT</name>
<comment type="similarity">
    <text evidence="1">Belongs to the Mg-chelatase subunits D/I family. ComM subfamily.</text>
</comment>
<dbReference type="PRINTS" id="PR01657">
    <property type="entry name" value="MCMFAMILY"/>
</dbReference>
<keyword evidence="2" id="KW-0547">Nucleotide-binding</keyword>
<dbReference type="PROSITE" id="PS50051">
    <property type="entry name" value="MCM_2"/>
    <property type="match status" value="1"/>
</dbReference>
<gene>
    <name evidence="5" type="ORF">WOB96_10390</name>
</gene>
<dbReference type="PANTHER" id="PTHR32039:SF7">
    <property type="entry name" value="COMPETENCE PROTEIN COMM"/>
    <property type="match status" value="1"/>
</dbReference>
<dbReference type="InterPro" id="IPR004482">
    <property type="entry name" value="Mg_chelat-rel"/>
</dbReference>
<dbReference type="SMART" id="SM00382">
    <property type="entry name" value="AAA"/>
    <property type="match status" value="1"/>
</dbReference>
<dbReference type="NCBIfam" id="TIGR00368">
    <property type="entry name" value="YifB family Mg chelatase-like AAA ATPase"/>
    <property type="match status" value="1"/>
</dbReference>
<dbReference type="Gene3D" id="3.40.50.300">
    <property type="entry name" value="P-loop containing nucleotide triphosphate hydrolases"/>
    <property type="match status" value="1"/>
</dbReference>
<dbReference type="Proteomes" id="UP001446205">
    <property type="component" value="Unassembled WGS sequence"/>
</dbReference>
<comment type="caution">
    <text evidence="5">The sequence shown here is derived from an EMBL/GenBank/DDBJ whole genome shotgun (WGS) entry which is preliminary data.</text>
</comment>
<evidence type="ECO:0000256" key="1">
    <source>
        <dbReference type="ARBA" id="ARBA00006354"/>
    </source>
</evidence>
<keyword evidence="3" id="KW-0067">ATP-binding</keyword>
<dbReference type="PANTHER" id="PTHR32039">
    <property type="entry name" value="MAGNESIUM-CHELATASE SUBUNIT CHLI"/>
    <property type="match status" value="1"/>
</dbReference>
<evidence type="ECO:0000313" key="5">
    <source>
        <dbReference type="EMBL" id="MEK8090168.1"/>
    </source>
</evidence>
<dbReference type="InterPro" id="IPR045006">
    <property type="entry name" value="CHLI-like"/>
</dbReference>
<dbReference type="InterPro" id="IPR000523">
    <property type="entry name" value="Mg_chelatse_chII-like_cat_dom"/>
</dbReference>
<evidence type="ECO:0000256" key="3">
    <source>
        <dbReference type="ARBA" id="ARBA00022840"/>
    </source>
</evidence>
<dbReference type="SUPFAM" id="SSF54211">
    <property type="entry name" value="Ribosomal protein S5 domain 2-like"/>
    <property type="match status" value="1"/>
</dbReference>
<evidence type="ECO:0000313" key="6">
    <source>
        <dbReference type="Proteomes" id="UP001446205"/>
    </source>
</evidence>
<evidence type="ECO:0000259" key="4">
    <source>
        <dbReference type="PROSITE" id="PS50051"/>
    </source>
</evidence>
<dbReference type="InterPro" id="IPR003593">
    <property type="entry name" value="AAA+_ATPase"/>
</dbReference>
<dbReference type="RefSeq" id="WP_341371225.1">
    <property type="nucleotide sequence ID" value="NZ_JBBPCO010000010.1"/>
</dbReference>
<dbReference type="Pfam" id="PF13541">
    <property type="entry name" value="ChlI"/>
    <property type="match status" value="1"/>
</dbReference>
<organism evidence="5 6">
    <name type="scientific">Thermithiobacillus plumbiphilus</name>
    <dbReference type="NCBI Taxonomy" id="1729899"/>
    <lineage>
        <taxon>Bacteria</taxon>
        <taxon>Pseudomonadati</taxon>
        <taxon>Pseudomonadota</taxon>
        <taxon>Acidithiobacillia</taxon>
        <taxon>Acidithiobacillales</taxon>
        <taxon>Thermithiobacillaceae</taxon>
        <taxon>Thermithiobacillus</taxon>
    </lineage>
</organism>
<dbReference type="Pfam" id="PF13335">
    <property type="entry name" value="Mg_chelatase_C"/>
    <property type="match status" value="1"/>
</dbReference>
<dbReference type="EMBL" id="JBBPCO010000010">
    <property type="protein sequence ID" value="MEK8090168.1"/>
    <property type="molecule type" value="Genomic_DNA"/>
</dbReference>
<dbReference type="SUPFAM" id="SSF52540">
    <property type="entry name" value="P-loop containing nucleoside triphosphate hydrolases"/>
    <property type="match status" value="1"/>
</dbReference>
<dbReference type="InterPro" id="IPR020568">
    <property type="entry name" value="Ribosomal_Su5_D2-typ_SF"/>
</dbReference>
<proteinExistence type="inferred from homology"/>
<evidence type="ECO:0000256" key="2">
    <source>
        <dbReference type="ARBA" id="ARBA00022741"/>
    </source>
</evidence>
<dbReference type="InterPro" id="IPR025158">
    <property type="entry name" value="Mg_chelat-rel_C"/>
</dbReference>
<dbReference type="NCBIfam" id="NF007365">
    <property type="entry name" value="PRK09862.1"/>
    <property type="match status" value="1"/>
</dbReference>
<dbReference type="InterPro" id="IPR001208">
    <property type="entry name" value="MCM_dom"/>
</dbReference>
<dbReference type="Gene3D" id="3.30.230.10">
    <property type="match status" value="1"/>
</dbReference>
<sequence length="505" mass="53047">MALAIVHSRALTGIHAAAVAVEVDLAPGLPGFAIVGLPEAAVKEARDRVRAAIHNSGFTFPAKRITVNLAPADLPKEGGGFDLPIALGILAASGQIPLESLRACEFLGELALDGSLRPVRGALAAALAAGAADRALLLPIANATEASLAACAPVFGASSLAEVSAHLRDLERIPPGVSDPGLLDALHHADLADVRGQAGAKRALEIAAAGRHHILFLGPPGTGKTMLASRLPGILPPPPREESLEIAAIQSSSPQGFDPRLWGQRPFRSPHHSASSVALVGGGSNPRPGEISLAHHGVLFLDELPEFPRQVLETLREPLETGEIHISRAGRQARFPARFQLIAAMNPCPCGYLGDPRHACRCTPAQVAQYRARLSAPLLDRIDIQMEVPALPLNELQAGGQATESSAEVRERVMVAHARQIARQGRANGLLAAGEVDAFCTLDAAGRKLLESAMTRLGLSARAYHRILKLARSIADLAGIEQIQSAHVAEAIQYRRLDRPAAAVS</sequence>
<dbReference type="InterPro" id="IPR027417">
    <property type="entry name" value="P-loop_NTPase"/>
</dbReference>
<keyword evidence="6" id="KW-1185">Reference proteome</keyword>
<feature type="domain" description="MCM C-terminal AAA(+) ATPase" evidence="4">
    <location>
        <begin position="289"/>
        <end position="384"/>
    </location>
</feature>
<protein>
    <submittedName>
        <fullName evidence="5">YifB family Mg chelatase-like AAA ATPase</fullName>
    </submittedName>
</protein>